<accession>A0ABW1P9H6</accession>
<keyword evidence="4" id="KW-1185">Reference proteome</keyword>
<proteinExistence type="predicted"/>
<dbReference type="InterPro" id="IPR013783">
    <property type="entry name" value="Ig-like_fold"/>
</dbReference>
<dbReference type="Pfam" id="PF18911">
    <property type="entry name" value="PKD_4"/>
    <property type="match status" value="1"/>
</dbReference>
<feature type="signal peptide" evidence="1">
    <location>
        <begin position="1"/>
        <end position="26"/>
    </location>
</feature>
<gene>
    <name evidence="3" type="ORF">ACFP3R_20885</name>
</gene>
<dbReference type="PROSITE" id="PS50093">
    <property type="entry name" value="PKD"/>
    <property type="match status" value="1"/>
</dbReference>
<reference evidence="4" key="1">
    <citation type="journal article" date="2019" name="Int. J. Syst. Evol. Microbiol.">
        <title>The Global Catalogue of Microorganisms (GCM) 10K type strain sequencing project: providing services to taxonomists for standard genome sequencing and annotation.</title>
        <authorList>
            <consortium name="The Broad Institute Genomics Platform"/>
            <consortium name="The Broad Institute Genome Sequencing Center for Infectious Disease"/>
            <person name="Wu L."/>
            <person name="Ma J."/>
        </authorList>
    </citation>
    <scope>NUCLEOTIDE SEQUENCE [LARGE SCALE GENOMIC DNA]</scope>
    <source>
        <strain evidence="4">CGMCC 4.7246</strain>
    </source>
</reference>
<evidence type="ECO:0000313" key="3">
    <source>
        <dbReference type="EMBL" id="MFC6091730.1"/>
    </source>
</evidence>
<dbReference type="Gene3D" id="2.60.40.10">
    <property type="entry name" value="Immunoglobulins"/>
    <property type="match status" value="1"/>
</dbReference>
<evidence type="ECO:0000313" key="4">
    <source>
        <dbReference type="Proteomes" id="UP001596220"/>
    </source>
</evidence>
<organism evidence="3 4">
    <name type="scientific">Saccharothrix lopnurensis</name>
    <dbReference type="NCBI Taxonomy" id="1670621"/>
    <lineage>
        <taxon>Bacteria</taxon>
        <taxon>Bacillati</taxon>
        <taxon>Actinomycetota</taxon>
        <taxon>Actinomycetes</taxon>
        <taxon>Pseudonocardiales</taxon>
        <taxon>Pseudonocardiaceae</taxon>
        <taxon>Saccharothrix</taxon>
    </lineage>
</organism>
<keyword evidence="1" id="KW-0732">Signal</keyword>
<evidence type="ECO:0000256" key="1">
    <source>
        <dbReference type="SAM" id="SignalP"/>
    </source>
</evidence>
<name>A0ABW1P9H6_9PSEU</name>
<dbReference type="Proteomes" id="UP001596220">
    <property type="component" value="Unassembled WGS sequence"/>
</dbReference>
<dbReference type="InterPro" id="IPR000601">
    <property type="entry name" value="PKD_dom"/>
</dbReference>
<dbReference type="SUPFAM" id="SSF49299">
    <property type="entry name" value="PKD domain"/>
    <property type="match status" value="1"/>
</dbReference>
<dbReference type="RefSeq" id="WP_380638032.1">
    <property type="nucleotide sequence ID" value="NZ_JBHSQO010000021.1"/>
</dbReference>
<dbReference type="InterPro" id="IPR035986">
    <property type="entry name" value="PKD_dom_sf"/>
</dbReference>
<evidence type="ECO:0000259" key="2">
    <source>
        <dbReference type="PROSITE" id="PS50093"/>
    </source>
</evidence>
<feature type="domain" description="PKD" evidence="2">
    <location>
        <begin position="316"/>
        <end position="363"/>
    </location>
</feature>
<sequence length="478" mass="50705">MSRHGLRIAVFAAALSLLPVAGVAHAEPPSNDDFDHATVITALPFAGEVDLSEATKAPDDPNYCSHLESASVWYSFTAAEDVTVTLDFDGTYVETAFYTGVRGDLDPVTGTCDSGFEVRALDARAEVTYYLKVTGSRWYGRFPLTVEQVPRPANDDFADAEVIGNLPFVGRSVLAAAGTQAGEPRASCDANPGSPSVWYRYTPVESQSLLLAASTPSGYNAVAAAFTGDSLADLTEVSCIDSHRTLFRAEAGQTLYILLNAPSTGGDAVSLALREAQPLQPRLEHHPTEPSMFDDIRFIDQSWDPEGGGNSIVRLDFGDGTAVTPIGVSYADHRYAADGDYTARLTISSWGDRTATTAEVVRVRTHDVGITGFRVSSSARVGTTKSLEVAVANTRYDESVAVTLYRGTAAGFTAIGTLTKPVPSRPFGTVKFAFSHTFTTADLTEGAVVFKAVAEPAGVRDALPGDNTTIAPATRVLP</sequence>
<dbReference type="EMBL" id="JBHSQO010000021">
    <property type="protein sequence ID" value="MFC6091730.1"/>
    <property type="molecule type" value="Genomic_DNA"/>
</dbReference>
<comment type="caution">
    <text evidence="3">The sequence shown here is derived from an EMBL/GenBank/DDBJ whole genome shotgun (WGS) entry which is preliminary data.</text>
</comment>
<protein>
    <submittedName>
        <fullName evidence="3">PKD domain-containing protein</fullName>
    </submittedName>
</protein>
<feature type="chain" id="PRO_5047501155" evidence="1">
    <location>
        <begin position="27"/>
        <end position="478"/>
    </location>
</feature>